<evidence type="ECO:0000256" key="1">
    <source>
        <dbReference type="SAM" id="SignalP"/>
    </source>
</evidence>
<accession>Q2QZW4</accession>
<feature type="chain" id="PRO_5004214214" evidence="1">
    <location>
        <begin position="23"/>
        <end position="38"/>
    </location>
</feature>
<dbReference type="AlphaFoldDB" id="Q2QZW4"/>
<evidence type="ECO:0000313" key="2">
    <source>
        <dbReference type="EMBL" id="ABA95214.1"/>
    </source>
</evidence>
<reference evidence="2" key="2">
    <citation type="submission" date="2005-04" db="EMBL/GenBank/DDBJ databases">
        <authorList>
            <person name="Buell C.R."/>
            <person name="Wing R.A."/>
            <person name="McCombie W.A."/>
            <person name="Ouyang S."/>
        </authorList>
    </citation>
    <scope>NUCLEOTIDE SEQUENCE</scope>
</reference>
<dbReference type="EMBL" id="DP000010">
    <property type="protein sequence ID" value="ABA95214.1"/>
    <property type="molecule type" value="Genomic_DNA"/>
</dbReference>
<protein>
    <submittedName>
        <fullName evidence="2">Uncharacterized protein</fullName>
    </submittedName>
</protein>
<feature type="signal peptide" evidence="1">
    <location>
        <begin position="1"/>
        <end position="22"/>
    </location>
</feature>
<gene>
    <name evidence="2" type="ordered locus">LOC_Os11g44619</name>
</gene>
<reference evidence="2" key="3">
    <citation type="submission" date="2006-01" db="EMBL/GenBank/DDBJ databases">
        <authorList>
            <person name="Buell R."/>
        </authorList>
    </citation>
    <scope>NUCLEOTIDE SEQUENCE</scope>
</reference>
<organism evidence="2">
    <name type="scientific">Oryza sativa subsp. japonica</name>
    <name type="common">Rice</name>
    <dbReference type="NCBI Taxonomy" id="39947"/>
    <lineage>
        <taxon>Eukaryota</taxon>
        <taxon>Viridiplantae</taxon>
        <taxon>Streptophyta</taxon>
        <taxon>Embryophyta</taxon>
        <taxon>Tracheophyta</taxon>
        <taxon>Spermatophyta</taxon>
        <taxon>Magnoliopsida</taxon>
        <taxon>Liliopsida</taxon>
        <taxon>Poales</taxon>
        <taxon>Poaceae</taxon>
        <taxon>BOP clade</taxon>
        <taxon>Oryzoideae</taxon>
        <taxon>Oryzeae</taxon>
        <taxon>Oryzinae</taxon>
        <taxon>Oryza</taxon>
        <taxon>Oryza sativa</taxon>
    </lineage>
</organism>
<name>Q2QZW4_ORYSJ</name>
<keyword evidence="1" id="KW-0732">Signal</keyword>
<proteinExistence type="predicted"/>
<reference evidence="2" key="1">
    <citation type="journal article" date="2005" name="BMC Biol.">
        <title>The sequence of rice chromosomes 11 and 12, rich in disease resistance genes and recent gene duplications.</title>
        <authorList>
            <consortium name="The rice chromosomes 11 and 12 sequencing consortia"/>
        </authorList>
    </citation>
    <scope>NUCLEOTIDE SEQUENCE [LARGE SCALE GENOMIC DNA]</scope>
</reference>
<sequence length="38" mass="4217">MGQGPMPAAAPLLLLLLQLMFAAWEKVHFDSLKYRDGS</sequence>